<dbReference type="AlphaFoldDB" id="A0A0A9Y8M8"/>
<feature type="non-terminal residue" evidence="1">
    <location>
        <position position="1"/>
    </location>
</feature>
<gene>
    <name evidence="1" type="ORF">CM83_67528</name>
</gene>
<organism evidence="1">
    <name type="scientific">Lygus hesperus</name>
    <name type="common">Western plant bug</name>
    <dbReference type="NCBI Taxonomy" id="30085"/>
    <lineage>
        <taxon>Eukaryota</taxon>
        <taxon>Metazoa</taxon>
        <taxon>Ecdysozoa</taxon>
        <taxon>Arthropoda</taxon>
        <taxon>Hexapoda</taxon>
        <taxon>Insecta</taxon>
        <taxon>Pterygota</taxon>
        <taxon>Neoptera</taxon>
        <taxon>Paraneoptera</taxon>
        <taxon>Hemiptera</taxon>
        <taxon>Heteroptera</taxon>
        <taxon>Panheteroptera</taxon>
        <taxon>Cimicomorpha</taxon>
        <taxon>Miridae</taxon>
        <taxon>Mirini</taxon>
        <taxon>Lygus</taxon>
    </lineage>
</organism>
<evidence type="ECO:0000313" key="1">
    <source>
        <dbReference type="EMBL" id="JAG27453.1"/>
    </source>
</evidence>
<reference evidence="1" key="1">
    <citation type="journal article" date="2014" name="PLoS ONE">
        <title>Transcriptome-Based Identification of ABC Transporters in the Western Tarnished Plant Bug Lygus hesperus.</title>
        <authorList>
            <person name="Hull J.J."/>
            <person name="Chaney K."/>
            <person name="Geib S.M."/>
            <person name="Fabrick J.A."/>
            <person name="Brent C.S."/>
            <person name="Walsh D."/>
            <person name="Lavine L.C."/>
        </authorList>
    </citation>
    <scope>NUCLEOTIDE SEQUENCE</scope>
</reference>
<sequence length="107" mass="12300">PKMKCIMDNISLSVMDNISIKSMDVVQSKRRINRLRDFDLPYHSVILDTQNACESFNNCMWTVIPERVFVGLKVLRYGAYEAILNYNEGLIGKCFAFELLGIDNGKF</sequence>
<proteinExistence type="predicted"/>
<dbReference type="EMBL" id="GBHO01016151">
    <property type="protein sequence ID" value="JAG27453.1"/>
    <property type="molecule type" value="Transcribed_RNA"/>
</dbReference>
<accession>A0A0A9Y8M8</accession>
<protein>
    <submittedName>
        <fullName evidence="1">UDP-glucose 4-epimerase 2</fullName>
    </submittedName>
</protein>
<reference evidence="1" key="2">
    <citation type="submission" date="2014-07" db="EMBL/GenBank/DDBJ databases">
        <authorList>
            <person name="Hull J."/>
        </authorList>
    </citation>
    <scope>NUCLEOTIDE SEQUENCE</scope>
</reference>
<name>A0A0A9Y8M8_LYGHE</name>